<comment type="subcellular location">
    <subcellularLocation>
        <location evidence="4">Secreted</location>
    </subcellularLocation>
</comment>
<dbReference type="InterPro" id="IPR000805">
    <property type="entry name" value="Glyco_hydro_26"/>
</dbReference>
<dbReference type="PROSITE" id="PS51764">
    <property type="entry name" value="GH26"/>
    <property type="match status" value="1"/>
</dbReference>
<evidence type="ECO:0000256" key="2">
    <source>
        <dbReference type="ARBA" id="ARBA00022801"/>
    </source>
</evidence>
<dbReference type="GO" id="GO:0016985">
    <property type="term" value="F:mannan endo-1,4-beta-mannosidase activity"/>
    <property type="evidence" value="ECO:0007669"/>
    <property type="project" value="UniProtKB-UniRule"/>
</dbReference>
<protein>
    <recommendedName>
        <fullName evidence="4">Mannan endo-1,4-beta-mannosidase</fullName>
        <ecNumber evidence="4">3.2.1.78</ecNumber>
    </recommendedName>
</protein>
<evidence type="ECO:0000313" key="11">
    <source>
        <dbReference type="EMBL" id="SHJ65004.1"/>
    </source>
</evidence>
<dbReference type="GO" id="GO:0006080">
    <property type="term" value="P:substituted mannan metabolic process"/>
    <property type="evidence" value="ECO:0007669"/>
    <property type="project" value="UniProtKB-UniRule"/>
</dbReference>
<name>A0A1M6L1K2_9FLAO</name>
<dbReference type="SUPFAM" id="SSF51445">
    <property type="entry name" value="(Trans)glycosidases"/>
    <property type="match status" value="1"/>
</dbReference>
<dbReference type="Proteomes" id="UP000184432">
    <property type="component" value="Unassembled WGS sequence"/>
</dbReference>
<organism evidence="11 12">
    <name type="scientific">Aquimarina spongiae</name>
    <dbReference type="NCBI Taxonomy" id="570521"/>
    <lineage>
        <taxon>Bacteria</taxon>
        <taxon>Pseudomonadati</taxon>
        <taxon>Bacteroidota</taxon>
        <taxon>Flavobacteriia</taxon>
        <taxon>Flavobacteriales</taxon>
        <taxon>Flavobacteriaceae</taxon>
        <taxon>Aquimarina</taxon>
    </lineage>
</organism>
<dbReference type="PANTHER" id="PTHR40079">
    <property type="entry name" value="MANNAN ENDO-1,4-BETA-MANNOSIDASE E-RELATED"/>
    <property type="match status" value="1"/>
</dbReference>
<sequence length="382" mass="44463">MKKNSWDIQDVHRVANVVAVIMFALWLQSCGSSRSMRQKNKLVDTKATAKTHYLFNRIKEIPKKGYAFGHQDATAYGINWKNDGDTYQSDVQQVSGDFPGVYGFEIGHIELGNQHNLDTVNFEVMRNLIRKAHKDKGIITISWHPNNPMSGKSSWDTTSTVKQILKGGVLYDSYKEYLAKVALFLKKLDGFWQSDIPVVFRPFHEMNGDWFWWGSSSCSPEEYKKLWRETVAILSNELKVHNILYMYSPNLLKKEEEFLRYYPGDDYVDLLGVDVYQYTTDVEYMEILKRNLEVLKAIAVKKNMPYALSEAGHEKLDSSENWWTEILDKSISNTGISWALFWRNARESHFYVPFQGQKTSENFKAYRKLPHVLFLEEISNIK</sequence>
<keyword evidence="3 4" id="KW-0326">Glycosidase</keyword>
<evidence type="ECO:0000256" key="3">
    <source>
        <dbReference type="ARBA" id="ARBA00023295"/>
    </source>
</evidence>
<dbReference type="PIRSF" id="PIRSF018168">
    <property type="entry name" value="Mannan-1_4-beta-mannosidase"/>
    <property type="match status" value="1"/>
</dbReference>
<dbReference type="GO" id="GO:0005576">
    <property type="term" value="C:extracellular region"/>
    <property type="evidence" value="ECO:0007669"/>
    <property type="project" value="UniProtKB-SubCell"/>
</dbReference>
<proteinExistence type="inferred from homology"/>
<evidence type="ECO:0000256" key="6">
    <source>
        <dbReference type="PIRSR" id="PIRSR018168-2"/>
    </source>
</evidence>
<feature type="site" description="Plays an important role in maintaining the position of the catalytic nucleophile" evidence="7">
    <location>
        <position position="204"/>
    </location>
</feature>
<evidence type="ECO:0000256" key="9">
    <source>
        <dbReference type="SAM" id="Phobius"/>
    </source>
</evidence>
<evidence type="ECO:0000313" key="12">
    <source>
        <dbReference type="Proteomes" id="UP000184432"/>
    </source>
</evidence>
<dbReference type="InterPro" id="IPR016714">
    <property type="entry name" value="MANB/E"/>
</dbReference>
<accession>A0A1M6L1K2</accession>
<comment type="similarity">
    <text evidence="1 4 8">Belongs to the glycosyl hydrolase 26 family.</text>
</comment>
<dbReference type="PROSITE" id="PS51257">
    <property type="entry name" value="PROKAR_LIPOPROTEIN"/>
    <property type="match status" value="1"/>
</dbReference>
<feature type="binding site" evidence="6">
    <location>
        <position position="210"/>
    </location>
    <ligand>
        <name>substrate</name>
    </ligand>
</feature>
<keyword evidence="4" id="KW-0119">Carbohydrate metabolism</keyword>
<evidence type="ECO:0000256" key="5">
    <source>
        <dbReference type="PIRSR" id="PIRSR018168-1"/>
    </source>
</evidence>
<dbReference type="EC" id="3.2.1.78" evidence="4"/>
<evidence type="ECO:0000256" key="7">
    <source>
        <dbReference type="PIRSR" id="PIRSR018168-3"/>
    </source>
</evidence>
<evidence type="ECO:0000256" key="4">
    <source>
        <dbReference type="PIRNR" id="PIRNR018168"/>
    </source>
</evidence>
<keyword evidence="9" id="KW-0472">Membrane</keyword>
<dbReference type="Pfam" id="PF02156">
    <property type="entry name" value="Glyco_hydro_26"/>
    <property type="match status" value="1"/>
</dbReference>
<keyword evidence="12" id="KW-1185">Reference proteome</keyword>
<keyword evidence="2 4" id="KW-0378">Hydrolase</keyword>
<gene>
    <name evidence="11" type="ORF">SAMN04488508_11359</name>
</gene>
<dbReference type="PRINTS" id="PR00739">
    <property type="entry name" value="GLHYDRLASE26"/>
</dbReference>
<evidence type="ECO:0000259" key="10">
    <source>
        <dbReference type="PROSITE" id="PS51764"/>
    </source>
</evidence>
<feature type="domain" description="GH26" evidence="10">
    <location>
        <begin position="49"/>
        <end position="376"/>
    </location>
</feature>
<dbReference type="PANTHER" id="PTHR40079:SF4">
    <property type="entry name" value="GH26 DOMAIN-CONTAINING PROTEIN-RELATED"/>
    <property type="match status" value="1"/>
</dbReference>
<feature type="active site" description="Proton donor" evidence="5 8">
    <location>
        <position position="205"/>
    </location>
</feature>
<feature type="active site" description="Nucleophile" evidence="5 8">
    <location>
        <position position="310"/>
    </location>
</feature>
<evidence type="ECO:0000256" key="8">
    <source>
        <dbReference type="PROSITE-ProRule" id="PRU01100"/>
    </source>
</evidence>
<feature type="binding site" evidence="6">
    <location>
        <position position="276"/>
    </location>
    <ligand>
        <name>substrate</name>
    </ligand>
</feature>
<dbReference type="InterPro" id="IPR022790">
    <property type="entry name" value="GH26_dom"/>
</dbReference>
<reference evidence="12" key="1">
    <citation type="submission" date="2016-11" db="EMBL/GenBank/DDBJ databases">
        <authorList>
            <person name="Varghese N."/>
            <person name="Submissions S."/>
        </authorList>
    </citation>
    <scope>NUCLEOTIDE SEQUENCE [LARGE SCALE GENOMIC DNA]</scope>
    <source>
        <strain evidence="12">DSM 22623</strain>
    </source>
</reference>
<dbReference type="AlphaFoldDB" id="A0A1M6L1K2"/>
<keyword evidence="9" id="KW-0812">Transmembrane</keyword>
<evidence type="ECO:0000256" key="1">
    <source>
        <dbReference type="ARBA" id="ARBA00007754"/>
    </source>
</evidence>
<dbReference type="STRING" id="570521.SAMN04488508_11359"/>
<feature type="binding site" evidence="6">
    <location>
        <position position="144"/>
    </location>
    <ligand>
        <name>substrate</name>
    </ligand>
</feature>
<comment type="catalytic activity">
    <reaction evidence="4">
        <text>Random hydrolysis of (1-&gt;4)-beta-D-mannosidic linkages in mannans, galactomannans and glucomannans.</text>
        <dbReference type="EC" id="3.2.1.78"/>
    </reaction>
</comment>
<dbReference type="EMBL" id="FQYP01000013">
    <property type="protein sequence ID" value="SHJ65004.1"/>
    <property type="molecule type" value="Genomic_DNA"/>
</dbReference>
<keyword evidence="4" id="KW-0964">Secreted</keyword>
<feature type="transmembrane region" description="Helical" evidence="9">
    <location>
        <begin position="12"/>
        <end position="29"/>
    </location>
</feature>
<dbReference type="InterPro" id="IPR017853">
    <property type="entry name" value="GH"/>
</dbReference>
<dbReference type="Gene3D" id="3.20.20.80">
    <property type="entry name" value="Glycosidases"/>
    <property type="match status" value="1"/>
</dbReference>
<keyword evidence="9" id="KW-1133">Transmembrane helix</keyword>